<dbReference type="Gene3D" id="3.40.50.720">
    <property type="entry name" value="NAD(P)-binding Rossmann-like Domain"/>
    <property type="match status" value="1"/>
</dbReference>
<sequence length="551" mass="59506">MDKIEGYLESLEELIYSSLDAASPGAIRETINQIWVDITRYGPSLPNIPEVRLPGLGAFEVPPPPPPPPPSSWYERSLDWAEKHPWKARGVIAGVVGGGLLVGYGGVYMRAVRARNTIRSTSSSTERRQVVVVLGGDTPLGHPLILDLEKKGYIVIASVASSDAAETLERKSHGYVRALVLDPSEPDSVPAFLRSLSATLSRRFPITSAGDPFASPAMHPYIHSIVSLLTLPPVSTTHAPLEHISLPDAYLPYLTYTQITPLQVIQSLLPMLRHVPASGKKSIIICLPATETRFGLPFSAVQSMSAAGTLRAVEVLRREIGVAALTGKSDTMKNIRVVAVEVGAFNVASPQHPQHFSPLEAMEDWTASEKITYGPAFAAITESVHSERREYGVSRRPSDVKVFANGIIAIVSNGRLGVSSTSFLSWLSRPRWFLGERFSVGAGARTYKVASYLPNLILDTLLNVPHFLISVRNAILPTQPFVQPGSTAPASASLAPERRQDEESASSNEVDHSDHETGSEADVESNSSGEVSSGVDSSWVSLREDERVGSS</sequence>
<evidence type="ECO:0000313" key="3">
    <source>
        <dbReference type="Proteomes" id="UP001437256"/>
    </source>
</evidence>
<dbReference type="EMBL" id="JBBXMP010000150">
    <property type="protein sequence ID" value="KAL0061040.1"/>
    <property type="molecule type" value="Genomic_DNA"/>
</dbReference>
<proteinExistence type="predicted"/>
<dbReference type="SUPFAM" id="SSF51735">
    <property type="entry name" value="NAD(P)-binding Rossmann-fold domains"/>
    <property type="match status" value="1"/>
</dbReference>
<feature type="compositionally biased region" description="Basic and acidic residues" evidence="1">
    <location>
        <begin position="542"/>
        <end position="551"/>
    </location>
</feature>
<evidence type="ECO:0000313" key="2">
    <source>
        <dbReference type="EMBL" id="KAL0061040.1"/>
    </source>
</evidence>
<keyword evidence="3" id="KW-1185">Reference proteome</keyword>
<dbReference type="InterPro" id="IPR036291">
    <property type="entry name" value="NAD(P)-bd_dom_sf"/>
</dbReference>
<reference evidence="2 3" key="1">
    <citation type="submission" date="2024-05" db="EMBL/GenBank/DDBJ databases">
        <title>A draft genome resource for the thread blight pathogen Marasmius tenuissimus strain MS-2.</title>
        <authorList>
            <person name="Yulfo-Soto G.E."/>
            <person name="Baruah I.K."/>
            <person name="Amoako-Attah I."/>
            <person name="Bukari Y."/>
            <person name="Meinhardt L.W."/>
            <person name="Bailey B.A."/>
            <person name="Cohen S.P."/>
        </authorList>
    </citation>
    <scope>NUCLEOTIDE SEQUENCE [LARGE SCALE GENOMIC DNA]</scope>
    <source>
        <strain evidence="2 3">MS-2</strain>
    </source>
</reference>
<dbReference type="Pfam" id="PF08643">
    <property type="entry name" value="DUF1776"/>
    <property type="match status" value="1"/>
</dbReference>
<name>A0ABR2ZIJ0_9AGAR</name>
<feature type="compositionally biased region" description="Low complexity" evidence="1">
    <location>
        <begin position="524"/>
        <end position="541"/>
    </location>
</feature>
<comment type="caution">
    <text evidence="2">The sequence shown here is derived from an EMBL/GenBank/DDBJ whole genome shotgun (WGS) entry which is preliminary data.</text>
</comment>
<feature type="region of interest" description="Disordered" evidence="1">
    <location>
        <begin position="485"/>
        <end position="551"/>
    </location>
</feature>
<protein>
    <recommendedName>
        <fullName evidence="4">DUF1776-domain-containing protein</fullName>
    </recommendedName>
</protein>
<dbReference type="PANTHER" id="PTHR43313">
    <property type="entry name" value="SHORT-CHAIN DEHYDROGENASE/REDUCTASE FAMILY 9C"/>
    <property type="match status" value="1"/>
</dbReference>
<accession>A0ABR2ZIJ0</accession>
<evidence type="ECO:0008006" key="4">
    <source>
        <dbReference type="Google" id="ProtNLM"/>
    </source>
</evidence>
<gene>
    <name evidence="2" type="ORF">AAF712_012161</name>
</gene>
<feature type="compositionally biased region" description="Basic and acidic residues" evidence="1">
    <location>
        <begin position="509"/>
        <end position="518"/>
    </location>
</feature>
<dbReference type="Proteomes" id="UP001437256">
    <property type="component" value="Unassembled WGS sequence"/>
</dbReference>
<dbReference type="PANTHER" id="PTHR43313:SF1">
    <property type="entry name" value="3BETA-HYDROXYSTEROID DEHYDROGENASE DHS-16"/>
    <property type="match status" value="1"/>
</dbReference>
<dbReference type="InterPro" id="IPR013952">
    <property type="entry name" value="DUF1776_fun"/>
</dbReference>
<evidence type="ECO:0000256" key="1">
    <source>
        <dbReference type="SAM" id="MobiDB-lite"/>
    </source>
</evidence>
<organism evidence="2 3">
    <name type="scientific">Marasmius tenuissimus</name>
    <dbReference type="NCBI Taxonomy" id="585030"/>
    <lineage>
        <taxon>Eukaryota</taxon>
        <taxon>Fungi</taxon>
        <taxon>Dikarya</taxon>
        <taxon>Basidiomycota</taxon>
        <taxon>Agaricomycotina</taxon>
        <taxon>Agaricomycetes</taxon>
        <taxon>Agaricomycetidae</taxon>
        <taxon>Agaricales</taxon>
        <taxon>Marasmiineae</taxon>
        <taxon>Marasmiaceae</taxon>
        <taxon>Marasmius</taxon>
    </lineage>
</organism>